<reference evidence="12" key="1">
    <citation type="submission" date="2025-08" db="UniProtKB">
        <authorList>
            <consortium name="RefSeq"/>
        </authorList>
    </citation>
    <scope>IDENTIFICATION</scope>
    <source>
        <tissue evidence="12">Young leaves</tissue>
    </source>
</reference>
<feature type="compositionally biased region" description="Basic residues" evidence="9">
    <location>
        <begin position="80"/>
        <end position="89"/>
    </location>
</feature>
<evidence type="ECO:0000313" key="11">
    <source>
        <dbReference type="Proteomes" id="UP000504609"/>
    </source>
</evidence>
<dbReference type="FunFam" id="3.80.10.10:FF:000041">
    <property type="entry name" value="LRR receptor-like serine/threonine-protein kinase ERECTA"/>
    <property type="match status" value="1"/>
</dbReference>
<keyword evidence="3" id="KW-0964">Secreted</keyword>
<evidence type="ECO:0000256" key="3">
    <source>
        <dbReference type="ARBA" id="ARBA00022525"/>
    </source>
</evidence>
<evidence type="ECO:0000256" key="1">
    <source>
        <dbReference type="ARBA" id="ARBA00004370"/>
    </source>
</evidence>
<accession>A0A6J1GJ99</accession>
<organism evidence="11 12">
    <name type="scientific">Cucurbita moschata</name>
    <name type="common">Winter crookneck squash</name>
    <name type="synonym">Cucurbita pepo var. moschata</name>
    <dbReference type="NCBI Taxonomy" id="3662"/>
    <lineage>
        <taxon>Eukaryota</taxon>
        <taxon>Viridiplantae</taxon>
        <taxon>Streptophyta</taxon>
        <taxon>Embryophyta</taxon>
        <taxon>Tracheophyta</taxon>
        <taxon>Spermatophyta</taxon>
        <taxon>Magnoliopsida</taxon>
        <taxon>eudicotyledons</taxon>
        <taxon>Gunneridae</taxon>
        <taxon>Pentapetalae</taxon>
        <taxon>rosids</taxon>
        <taxon>fabids</taxon>
        <taxon>Cucurbitales</taxon>
        <taxon>Cucurbitaceae</taxon>
        <taxon>Cucurbiteae</taxon>
        <taxon>Cucurbita</taxon>
    </lineage>
</organism>
<dbReference type="Proteomes" id="UP000504609">
    <property type="component" value="Unplaced"/>
</dbReference>
<feature type="region of interest" description="Disordered" evidence="9">
    <location>
        <begin position="35"/>
        <end position="92"/>
    </location>
</feature>
<dbReference type="KEGG" id="cmos:111454839"/>
<evidence type="ECO:0000313" key="12">
    <source>
        <dbReference type="RefSeq" id="XP_022952076.1"/>
    </source>
</evidence>
<keyword evidence="8" id="KW-0325">Glycoprotein</keyword>
<evidence type="ECO:0000256" key="6">
    <source>
        <dbReference type="ARBA" id="ARBA00022737"/>
    </source>
</evidence>
<name>A0A6J1GJ99_CUCMO</name>
<dbReference type="GO" id="GO:0005576">
    <property type="term" value="C:extracellular region"/>
    <property type="evidence" value="ECO:0007669"/>
    <property type="project" value="UniProtKB-SubCell"/>
</dbReference>
<dbReference type="PANTHER" id="PTHR32093">
    <property type="entry name" value="LEUCINE-RICH REPEAT EXTENSIN-LIKE PROTEIN 3-RELATED"/>
    <property type="match status" value="1"/>
</dbReference>
<keyword evidence="6" id="KW-0677">Repeat</keyword>
<dbReference type="GeneID" id="111454839"/>
<dbReference type="RefSeq" id="XP_022952076.1">
    <property type="nucleotide sequence ID" value="XM_023096308.1"/>
</dbReference>
<evidence type="ECO:0000256" key="5">
    <source>
        <dbReference type="ARBA" id="ARBA00022729"/>
    </source>
</evidence>
<evidence type="ECO:0000256" key="10">
    <source>
        <dbReference type="SAM" id="SignalP"/>
    </source>
</evidence>
<dbReference type="GO" id="GO:0016020">
    <property type="term" value="C:membrane"/>
    <property type="evidence" value="ECO:0007669"/>
    <property type="project" value="UniProtKB-SubCell"/>
</dbReference>
<feature type="compositionally biased region" description="Pro residues" evidence="9">
    <location>
        <begin position="52"/>
        <end position="74"/>
    </location>
</feature>
<feature type="signal peptide" evidence="10">
    <location>
        <begin position="1"/>
        <end position="25"/>
    </location>
</feature>
<dbReference type="InterPro" id="IPR032675">
    <property type="entry name" value="LRR_dom_sf"/>
</dbReference>
<dbReference type="Gene3D" id="3.80.10.10">
    <property type="entry name" value="Ribonuclease Inhibitor"/>
    <property type="match status" value="2"/>
</dbReference>
<dbReference type="InterPro" id="IPR051582">
    <property type="entry name" value="LRR_extensin-like_regulator"/>
</dbReference>
<dbReference type="PANTHER" id="PTHR32093:SF131">
    <property type="entry name" value="LEUCINE-RICH REPEAT-CONTAINING N-TERMINAL PLANT-TYPE DOMAIN-CONTAINING PROTEIN"/>
    <property type="match status" value="1"/>
</dbReference>
<evidence type="ECO:0000256" key="9">
    <source>
        <dbReference type="SAM" id="MobiDB-lite"/>
    </source>
</evidence>
<feature type="chain" id="PRO_5026737015" evidence="10">
    <location>
        <begin position="26"/>
        <end position="472"/>
    </location>
</feature>
<proteinExistence type="predicted"/>
<dbReference type="InterPro" id="IPR001611">
    <property type="entry name" value="Leu-rich_rpt"/>
</dbReference>
<dbReference type="SUPFAM" id="SSF52058">
    <property type="entry name" value="L domain-like"/>
    <property type="match status" value="1"/>
</dbReference>
<keyword evidence="7" id="KW-0472">Membrane</keyword>
<keyword evidence="4" id="KW-0433">Leucine-rich repeat</keyword>
<evidence type="ECO:0000256" key="7">
    <source>
        <dbReference type="ARBA" id="ARBA00023136"/>
    </source>
</evidence>
<dbReference type="AlphaFoldDB" id="A0A6J1GJ99"/>
<comment type="subcellular location">
    <subcellularLocation>
        <location evidence="1">Membrane</location>
    </subcellularLocation>
    <subcellularLocation>
        <location evidence="2">Secreted</location>
    </subcellularLocation>
</comment>
<dbReference type="Pfam" id="PF00560">
    <property type="entry name" value="LRR_1"/>
    <property type="match status" value="1"/>
</dbReference>
<sequence length="472" mass="51859">MAKISAFASLSIFNLLLFSSFSALALDIGIGIGIGGGSNSPPPSTSPDCNTSPPPPSPPPPRPPSPPPPLPSKPAPATSPKHRSPKRSPAKLPTLRFESKRIEIAYRVIQNYKSRIENDPLNVIATWNGTDVCSYKGFRCDKYPDAENKRAVSGLSFNNFNFSGSKLTLDGLADKLSDIAYFHANSNFFFGTIPKLIAMVKFLYELDLSNNKFKGSFPDEVLGAVNLTFLDLRFNYYCGPVNPRLFDMDIIAAIFLNNNKFNQSIPANLGNTPARYLTFTSNEFTGEIPRSIGTGKTRKTLIEVLFSDNKLSGCLPMEIGQLENTILFDASKNTLTGPIPYSFACLAKMEVLNFANNRLYGTVPEAVCKLPNLQNFTLYNNFLTQVGPVCRSLIGRKILDVSGNCILGLPGQRSEKECSYFFSKVHSCSDEKSMKYIPCTANKYLYGDPTAGPLPPPRKMTEMRTYAALVPN</sequence>
<keyword evidence="11" id="KW-1185">Reference proteome</keyword>
<protein>
    <submittedName>
        <fullName evidence="12">Uncharacterized protein At4g06744-like</fullName>
    </submittedName>
</protein>
<keyword evidence="5 10" id="KW-0732">Signal</keyword>
<evidence type="ECO:0000256" key="2">
    <source>
        <dbReference type="ARBA" id="ARBA00004613"/>
    </source>
</evidence>
<evidence type="ECO:0000256" key="8">
    <source>
        <dbReference type="ARBA" id="ARBA00023180"/>
    </source>
</evidence>
<evidence type="ECO:0000256" key="4">
    <source>
        <dbReference type="ARBA" id="ARBA00022614"/>
    </source>
</evidence>
<gene>
    <name evidence="12" type="primary">LOC111454839</name>
</gene>